<evidence type="ECO:0000256" key="1">
    <source>
        <dbReference type="ARBA" id="ARBA00022614"/>
    </source>
</evidence>
<dbReference type="InterPro" id="IPR001611">
    <property type="entry name" value="Leu-rich_rpt"/>
</dbReference>
<protein>
    <submittedName>
        <fullName evidence="3">Leucine-rich-repeat protein 5</fullName>
    </submittedName>
</protein>
<dbReference type="EMBL" id="GG665365">
    <property type="protein sequence ID" value="KNG77706.1"/>
    <property type="molecule type" value="Genomic_DNA"/>
</dbReference>
<dbReference type="Gene3D" id="3.80.10.10">
    <property type="entry name" value="Ribonuclease Inhibitor"/>
    <property type="match status" value="2"/>
</dbReference>
<gene>
    <name evidence="3" type="ORF">PFMG_03849</name>
</gene>
<organism evidence="3 4">
    <name type="scientific">Plasmodium falciparum IGH-CR14</name>
    <dbReference type="NCBI Taxonomy" id="580059"/>
    <lineage>
        <taxon>Eukaryota</taxon>
        <taxon>Sar</taxon>
        <taxon>Alveolata</taxon>
        <taxon>Apicomplexa</taxon>
        <taxon>Aconoidasida</taxon>
        <taxon>Haemosporida</taxon>
        <taxon>Plasmodiidae</taxon>
        <taxon>Plasmodium</taxon>
        <taxon>Plasmodium (Laverania)</taxon>
    </lineage>
</organism>
<accession>A0A0L1IDK1</accession>
<dbReference type="OrthoDB" id="6334211at2759"/>
<dbReference type="AlphaFoldDB" id="A0A0L1IDK1"/>
<dbReference type="Pfam" id="PF13855">
    <property type="entry name" value="LRR_8"/>
    <property type="match status" value="1"/>
</dbReference>
<sequence>MYPPYTSLQSLEINNLKIKNILFDINNDNFYNLKFLNISNNYINNIHNIGPLDNLKALILNNNKHINENSFMGEHERNVLNSFKSLEDLDISFCLLSKTNFFKKCPNLKNLKTLNLEGNNINSIKYLENLERLKVLNLSNNKISKISPDSFPKSLENLNISNNLIRNLSPFDNLKNVETLDLRVNRIDNIDEFKYLKNLEKLKTLYLNGNRKIKEHFIIIKNMLTQIENFDNKIMKEQNNLTSNLEEKREEFKLHKDISKKNILITSNNDNNNNNNYYNVTHNYSNIKYPAKNKTKMTKLKGHIKKEPYEDVRGKKKKEKEIKLLDIAYNIV</sequence>
<proteinExistence type="predicted"/>
<evidence type="ECO:0000313" key="3">
    <source>
        <dbReference type="EMBL" id="KNG77706.1"/>
    </source>
</evidence>
<dbReference type="Proteomes" id="UP000054562">
    <property type="component" value="Unassembled WGS sequence"/>
</dbReference>
<evidence type="ECO:0000313" key="4">
    <source>
        <dbReference type="Proteomes" id="UP000054562"/>
    </source>
</evidence>
<dbReference type="PANTHER" id="PTHR18849:SF0">
    <property type="entry name" value="CILIA- AND FLAGELLA-ASSOCIATED PROTEIN 410-RELATED"/>
    <property type="match status" value="1"/>
</dbReference>
<dbReference type="PANTHER" id="PTHR18849">
    <property type="entry name" value="LEUCINE RICH REPEAT PROTEIN"/>
    <property type="match status" value="1"/>
</dbReference>
<dbReference type="PROSITE" id="PS51450">
    <property type="entry name" value="LRR"/>
    <property type="match status" value="5"/>
</dbReference>
<dbReference type="SMART" id="SM00369">
    <property type="entry name" value="LRR_TYP"/>
    <property type="match status" value="3"/>
</dbReference>
<keyword evidence="2" id="KW-0677">Repeat</keyword>
<name>A0A0L1IDK1_PLAFA</name>
<dbReference type="SMART" id="SM00365">
    <property type="entry name" value="LRR_SD22"/>
    <property type="match status" value="5"/>
</dbReference>
<evidence type="ECO:0000256" key="2">
    <source>
        <dbReference type="ARBA" id="ARBA00022737"/>
    </source>
</evidence>
<dbReference type="SUPFAM" id="SSF52058">
    <property type="entry name" value="L domain-like"/>
    <property type="match status" value="1"/>
</dbReference>
<keyword evidence="1" id="KW-0433">Leucine-rich repeat</keyword>
<dbReference type="InterPro" id="IPR032675">
    <property type="entry name" value="LRR_dom_sf"/>
</dbReference>
<dbReference type="InterPro" id="IPR003591">
    <property type="entry name" value="Leu-rich_rpt_typical-subtyp"/>
</dbReference>
<reference evidence="4" key="1">
    <citation type="submission" date="2015-07" db="EMBL/GenBank/DDBJ databases">
        <title>Annotation of Plasmodium falciparum IGH-CR14.</title>
        <authorList>
            <consortium name="The Broad Institute Genome Sequencing Platform"/>
            <person name="Volkman S.K."/>
            <person name="Neafsey D.E."/>
            <person name="Dash A.P."/>
            <person name="Chitnis C.E."/>
            <person name="Hartl D.L."/>
            <person name="Young S.K."/>
            <person name="Zeng Q."/>
            <person name="Koehrsen M."/>
            <person name="Alvarado L."/>
            <person name="Berlin A."/>
            <person name="Borenstein D."/>
            <person name="Chapman S.B."/>
            <person name="Chen Z."/>
            <person name="Engels R."/>
            <person name="Freedman E."/>
            <person name="Gellesch M."/>
            <person name="Goldberg J."/>
            <person name="Griggs A."/>
            <person name="Gujja S."/>
            <person name="Heilman E.R."/>
            <person name="Heiman D.I."/>
            <person name="Howarth C."/>
            <person name="Jen D."/>
            <person name="Larson L."/>
            <person name="Mehta T."/>
            <person name="Neiman D."/>
            <person name="Park D."/>
            <person name="Pearson M."/>
            <person name="Roberts A."/>
            <person name="Saif S."/>
            <person name="Shea T."/>
            <person name="Shenoy N."/>
            <person name="Sisk P."/>
            <person name="Stolte C."/>
            <person name="Sykes S."/>
            <person name="Walk T."/>
            <person name="White J."/>
            <person name="Yandava C."/>
            <person name="Haas B."/>
            <person name="Henn M.R."/>
            <person name="Nusbaum C."/>
            <person name="Birren B."/>
        </authorList>
    </citation>
    <scope>NUCLEOTIDE SEQUENCE [LARGE SCALE GENOMIC DNA]</scope>
    <source>
        <strain evidence="4">IGH-CR14</strain>
    </source>
</reference>
<reference evidence="4" key="2">
    <citation type="submission" date="2015-07" db="EMBL/GenBank/DDBJ databases">
        <title>The genome sequence of Plasmodium falciparum IGH-CR14.</title>
        <authorList>
            <consortium name="The Broad Institute Genome Sequencing Platform"/>
            <person name="Volkman S.K."/>
            <person name="Neafsey D.E."/>
            <person name="Dash A.P."/>
            <person name="Chitnis C.E."/>
            <person name="Hartl D.L."/>
            <person name="Young S.K."/>
            <person name="Kodira C.D."/>
            <person name="Zeng Q."/>
            <person name="Koehrsen M."/>
            <person name="Godfrey P."/>
            <person name="Alvarado L."/>
            <person name="Berlin A."/>
            <person name="Borenstein D."/>
            <person name="Chen Z."/>
            <person name="Engels R."/>
            <person name="Freedman E."/>
            <person name="Gellesch M."/>
            <person name="Goldberg J."/>
            <person name="Griggs A."/>
            <person name="Gujja S."/>
            <person name="Heiman D."/>
            <person name="Hepburn T."/>
            <person name="Howarth C."/>
            <person name="Jen D."/>
            <person name="Larson L."/>
            <person name="Lewis B."/>
            <person name="Mehta T."/>
            <person name="Park D."/>
            <person name="Pearson M."/>
            <person name="Roberts A."/>
            <person name="Saif S."/>
            <person name="Shea T."/>
            <person name="Shenoy N."/>
            <person name="Sisk P."/>
            <person name="Stolte C."/>
            <person name="Sykes S."/>
            <person name="Walk T."/>
            <person name="White J."/>
            <person name="Yandava C."/>
            <person name="Wirth D.F."/>
            <person name="Nusbaum C."/>
            <person name="Birren B."/>
        </authorList>
    </citation>
    <scope>NUCLEOTIDE SEQUENCE [LARGE SCALE GENOMIC DNA]</scope>
    <source>
        <strain evidence="4">IGH-CR14</strain>
    </source>
</reference>